<dbReference type="Proteomes" id="UP000053424">
    <property type="component" value="Unassembled WGS sequence"/>
</dbReference>
<dbReference type="HOGENOM" id="CLU_126676_0_0_1"/>
<comment type="catalytic activity">
    <reaction evidence="7">
        <text>L-threonyl-[protein] + ATP = O-phospho-L-threonyl-[protein] + ADP + H(+)</text>
        <dbReference type="Rhea" id="RHEA:46608"/>
        <dbReference type="Rhea" id="RHEA-COMP:11060"/>
        <dbReference type="Rhea" id="RHEA-COMP:11605"/>
        <dbReference type="ChEBI" id="CHEBI:15378"/>
        <dbReference type="ChEBI" id="CHEBI:30013"/>
        <dbReference type="ChEBI" id="CHEBI:30616"/>
        <dbReference type="ChEBI" id="CHEBI:61977"/>
        <dbReference type="ChEBI" id="CHEBI:456216"/>
        <dbReference type="EC" id="2.7.11.1"/>
    </reaction>
</comment>
<evidence type="ECO:0000313" key="11">
    <source>
        <dbReference type="EMBL" id="KIM41923.1"/>
    </source>
</evidence>
<reference evidence="12" key="2">
    <citation type="submission" date="2015-01" db="EMBL/GenBank/DDBJ databases">
        <title>Evolutionary Origins and Diversification of the Mycorrhizal Mutualists.</title>
        <authorList>
            <consortium name="DOE Joint Genome Institute"/>
            <consortium name="Mycorrhizal Genomics Consortium"/>
            <person name="Kohler A."/>
            <person name="Kuo A."/>
            <person name="Nagy L.G."/>
            <person name="Floudas D."/>
            <person name="Copeland A."/>
            <person name="Barry K.W."/>
            <person name="Cichocki N."/>
            <person name="Veneault-Fourrey C."/>
            <person name="LaButti K."/>
            <person name="Lindquist E.A."/>
            <person name="Lipzen A."/>
            <person name="Lundell T."/>
            <person name="Morin E."/>
            <person name="Murat C."/>
            <person name="Riley R."/>
            <person name="Ohm R."/>
            <person name="Sun H."/>
            <person name="Tunlid A."/>
            <person name="Henrissat B."/>
            <person name="Grigoriev I.V."/>
            <person name="Hibbett D.S."/>
            <person name="Martin F."/>
        </authorList>
    </citation>
    <scope>NUCLEOTIDE SEQUENCE [LARGE SCALE GENOMIC DNA]</scope>
    <source>
        <strain evidence="12">h7</strain>
    </source>
</reference>
<dbReference type="SUPFAM" id="SSF103243">
    <property type="entry name" value="KA1-like"/>
    <property type="match status" value="1"/>
</dbReference>
<comment type="catalytic activity">
    <reaction evidence="8">
        <text>L-seryl-[protein] + ATP = O-phospho-L-seryl-[protein] + ADP + H(+)</text>
        <dbReference type="Rhea" id="RHEA:17989"/>
        <dbReference type="Rhea" id="RHEA-COMP:9863"/>
        <dbReference type="Rhea" id="RHEA-COMP:11604"/>
        <dbReference type="ChEBI" id="CHEBI:15378"/>
        <dbReference type="ChEBI" id="CHEBI:29999"/>
        <dbReference type="ChEBI" id="CHEBI:30616"/>
        <dbReference type="ChEBI" id="CHEBI:83421"/>
        <dbReference type="ChEBI" id="CHEBI:456216"/>
        <dbReference type="EC" id="2.7.11.1"/>
    </reaction>
</comment>
<dbReference type="OrthoDB" id="193931at2759"/>
<dbReference type="PROSITE" id="PS50032">
    <property type="entry name" value="KA1"/>
    <property type="match status" value="1"/>
</dbReference>
<evidence type="ECO:0000256" key="2">
    <source>
        <dbReference type="ARBA" id="ARBA00022527"/>
    </source>
</evidence>
<dbReference type="GO" id="GO:0005524">
    <property type="term" value="F:ATP binding"/>
    <property type="evidence" value="ECO:0007669"/>
    <property type="project" value="UniProtKB-KW"/>
</dbReference>
<feature type="domain" description="KA1" evidence="10">
    <location>
        <begin position="91"/>
        <end position="141"/>
    </location>
</feature>
<dbReference type="Pfam" id="PF02149">
    <property type="entry name" value="KA1"/>
    <property type="match status" value="1"/>
</dbReference>
<dbReference type="EMBL" id="KN831779">
    <property type="protein sequence ID" value="KIM41923.1"/>
    <property type="molecule type" value="Genomic_DNA"/>
</dbReference>
<dbReference type="AlphaFoldDB" id="A0A0C2XW71"/>
<reference evidence="11 12" key="1">
    <citation type="submission" date="2014-04" db="EMBL/GenBank/DDBJ databases">
        <authorList>
            <consortium name="DOE Joint Genome Institute"/>
            <person name="Kuo A."/>
            <person name="Gay G."/>
            <person name="Dore J."/>
            <person name="Kohler A."/>
            <person name="Nagy L.G."/>
            <person name="Floudas D."/>
            <person name="Copeland A."/>
            <person name="Barry K.W."/>
            <person name="Cichocki N."/>
            <person name="Veneault-Fourrey C."/>
            <person name="LaButti K."/>
            <person name="Lindquist E.A."/>
            <person name="Lipzen A."/>
            <person name="Lundell T."/>
            <person name="Morin E."/>
            <person name="Murat C."/>
            <person name="Sun H."/>
            <person name="Tunlid A."/>
            <person name="Henrissat B."/>
            <person name="Grigoriev I.V."/>
            <person name="Hibbett D.S."/>
            <person name="Martin F."/>
            <person name="Nordberg H.P."/>
            <person name="Cantor M.N."/>
            <person name="Hua S.X."/>
        </authorList>
    </citation>
    <scope>NUCLEOTIDE SEQUENCE [LARGE SCALE GENOMIC DNA]</scope>
    <source>
        <strain evidence="12">h7</strain>
    </source>
</reference>
<evidence type="ECO:0000259" key="10">
    <source>
        <dbReference type="PROSITE" id="PS50032"/>
    </source>
</evidence>
<evidence type="ECO:0000256" key="9">
    <source>
        <dbReference type="SAM" id="MobiDB-lite"/>
    </source>
</evidence>
<dbReference type="STRING" id="686832.A0A0C2XW71"/>
<gene>
    <name evidence="11" type="ORF">M413DRAFT_140977</name>
</gene>
<evidence type="ECO:0000256" key="5">
    <source>
        <dbReference type="ARBA" id="ARBA00022777"/>
    </source>
</evidence>
<evidence type="ECO:0000256" key="3">
    <source>
        <dbReference type="ARBA" id="ARBA00022679"/>
    </source>
</evidence>
<evidence type="ECO:0000313" key="12">
    <source>
        <dbReference type="Proteomes" id="UP000053424"/>
    </source>
</evidence>
<feature type="compositionally biased region" description="Polar residues" evidence="9">
    <location>
        <begin position="81"/>
        <end position="92"/>
    </location>
</feature>
<evidence type="ECO:0000256" key="1">
    <source>
        <dbReference type="ARBA" id="ARBA00012513"/>
    </source>
</evidence>
<keyword evidence="4" id="KW-0547">Nucleotide-binding</keyword>
<name>A0A0C2XW71_HEBCY</name>
<keyword evidence="3" id="KW-0808">Transferase</keyword>
<evidence type="ECO:0000256" key="4">
    <source>
        <dbReference type="ARBA" id="ARBA00022741"/>
    </source>
</evidence>
<feature type="region of interest" description="Disordered" evidence="9">
    <location>
        <begin position="68"/>
        <end position="95"/>
    </location>
</feature>
<dbReference type="EC" id="2.7.11.1" evidence="1"/>
<keyword evidence="5" id="KW-0418">Kinase</keyword>
<dbReference type="GO" id="GO:0004674">
    <property type="term" value="F:protein serine/threonine kinase activity"/>
    <property type="evidence" value="ECO:0007669"/>
    <property type="project" value="UniProtKB-KW"/>
</dbReference>
<organism evidence="11 12">
    <name type="scientific">Hebeloma cylindrosporum</name>
    <dbReference type="NCBI Taxonomy" id="76867"/>
    <lineage>
        <taxon>Eukaryota</taxon>
        <taxon>Fungi</taxon>
        <taxon>Dikarya</taxon>
        <taxon>Basidiomycota</taxon>
        <taxon>Agaricomycotina</taxon>
        <taxon>Agaricomycetes</taxon>
        <taxon>Agaricomycetidae</taxon>
        <taxon>Agaricales</taxon>
        <taxon>Agaricineae</taxon>
        <taxon>Hymenogastraceae</taxon>
        <taxon>Hebeloma</taxon>
    </lineage>
</organism>
<dbReference type="Gene3D" id="3.30.310.80">
    <property type="entry name" value="Kinase associated domain 1, KA1"/>
    <property type="match status" value="1"/>
</dbReference>
<protein>
    <recommendedName>
        <fullName evidence="1">non-specific serine/threonine protein kinase</fullName>
        <ecNumber evidence="1">2.7.11.1</ecNumber>
    </recommendedName>
</protein>
<sequence>MATANQSAFDMSLDALSIHQGATDQTMITTQPPSKVMTRVSAVLHEMGFGIQEKSSFKYRCTTVKKDQAAEDTSPLPSPGLANNASYGSPSDDSADEVRFSVELTKIAGLNGTYILDIRRLRGSLTRYKVIYDTIRNKLELNR</sequence>
<keyword evidence="12" id="KW-1185">Reference proteome</keyword>
<dbReference type="InterPro" id="IPR028375">
    <property type="entry name" value="KA1/Ssp2_C"/>
</dbReference>
<keyword evidence="6" id="KW-0067">ATP-binding</keyword>
<evidence type="ECO:0000256" key="7">
    <source>
        <dbReference type="ARBA" id="ARBA00047899"/>
    </source>
</evidence>
<proteinExistence type="predicted"/>
<keyword evidence="2" id="KW-0723">Serine/threonine-protein kinase</keyword>
<evidence type="ECO:0000256" key="8">
    <source>
        <dbReference type="ARBA" id="ARBA00048679"/>
    </source>
</evidence>
<accession>A0A0C2XW71</accession>
<evidence type="ECO:0000256" key="6">
    <source>
        <dbReference type="ARBA" id="ARBA00022840"/>
    </source>
</evidence>
<dbReference type="InterPro" id="IPR001772">
    <property type="entry name" value="KA1_dom"/>
</dbReference>